<evidence type="ECO:0000313" key="1">
    <source>
        <dbReference type="EMBL" id="CAD6455109.1"/>
    </source>
</evidence>
<evidence type="ECO:0000313" key="2">
    <source>
        <dbReference type="Proteomes" id="UP000624404"/>
    </source>
</evidence>
<dbReference type="Gene3D" id="3.40.50.720">
    <property type="entry name" value="NAD(P)-binding Rossmann-like Domain"/>
    <property type="match status" value="1"/>
</dbReference>
<organism evidence="1 2">
    <name type="scientific">Sclerotinia trifoliorum</name>
    <dbReference type="NCBI Taxonomy" id="28548"/>
    <lineage>
        <taxon>Eukaryota</taxon>
        <taxon>Fungi</taxon>
        <taxon>Dikarya</taxon>
        <taxon>Ascomycota</taxon>
        <taxon>Pezizomycotina</taxon>
        <taxon>Leotiomycetes</taxon>
        <taxon>Helotiales</taxon>
        <taxon>Sclerotiniaceae</taxon>
        <taxon>Sclerotinia</taxon>
    </lineage>
</organism>
<keyword evidence="2" id="KW-1185">Reference proteome</keyword>
<accession>A0A8H2W410</accession>
<gene>
    <name evidence="1" type="ORF">SCLTRI_LOCUS10184</name>
</gene>
<dbReference type="EMBL" id="CAJHIA010000037">
    <property type="protein sequence ID" value="CAD6455109.1"/>
    <property type="molecule type" value="Genomic_DNA"/>
</dbReference>
<dbReference type="Proteomes" id="UP000624404">
    <property type="component" value="Unassembled WGS sequence"/>
</dbReference>
<reference evidence="1" key="1">
    <citation type="submission" date="2020-10" db="EMBL/GenBank/DDBJ databases">
        <authorList>
            <person name="Kusch S."/>
        </authorList>
    </citation>
    <scope>NUCLEOTIDE SEQUENCE</scope>
    <source>
        <strain evidence="1">SwB9</strain>
    </source>
</reference>
<dbReference type="AlphaFoldDB" id="A0A8H2W410"/>
<name>A0A8H2W410_9HELO</name>
<protein>
    <submittedName>
        <fullName evidence="1">B483f333-68c1-4f86-990c-cfb483ee93d8-CDS</fullName>
    </submittedName>
</protein>
<dbReference type="InterPro" id="IPR036291">
    <property type="entry name" value="NAD(P)-bd_dom_sf"/>
</dbReference>
<sequence>MLERSLSRMPGTIDSLGYILDSTTPFFPPVRSTKRSLFFSKAYFQHERHGVEVSSFQPRESVAVFGAGPVGLMAVYSVEVRGAGNLLWWIA</sequence>
<proteinExistence type="predicted"/>
<dbReference type="SUPFAM" id="SSF51735">
    <property type="entry name" value="NAD(P)-binding Rossmann-fold domains"/>
    <property type="match status" value="1"/>
</dbReference>
<comment type="caution">
    <text evidence="1">The sequence shown here is derived from an EMBL/GenBank/DDBJ whole genome shotgun (WGS) entry which is preliminary data.</text>
</comment>
<dbReference type="OrthoDB" id="3941538at2759"/>